<evidence type="ECO:0000259" key="3">
    <source>
        <dbReference type="PROSITE" id="PS50801"/>
    </source>
</evidence>
<evidence type="ECO:0000313" key="4">
    <source>
        <dbReference type="EMBL" id="ANH78708.1"/>
    </source>
</evidence>
<dbReference type="STRING" id="1806891.Cs308_0538"/>
<feature type="domain" description="STAS" evidence="3">
    <location>
        <begin position="1"/>
        <end position="110"/>
    </location>
</feature>
<dbReference type="CDD" id="cd07043">
    <property type="entry name" value="STAS_anti-anti-sigma_factors"/>
    <property type="match status" value="1"/>
</dbReference>
<name>A0A1A9HUN9_9CHLA</name>
<protein>
    <recommendedName>
        <fullName evidence="2">Anti-sigma factor antagonist</fullName>
    </recommendedName>
</protein>
<dbReference type="PANTHER" id="PTHR33495:SF14">
    <property type="entry name" value="ANTI-SIGMA FACTOR ANTAGONIST"/>
    <property type="match status" value="1"/>
</dbReference>
<dbReference type="InterPro" id="IPR002645">
    <property type="entry name" value="STAS_dom"/>
</dbReference>
<dbReference type="RefSeq" id="WP_066482225.1">
    <property type="nucleotide sequence ID" value="NZ_CP014639.1"/>
</dbReference>
<evidence type="ECO:0000313" key="5">
    <source>
        <dbReference type="Proteomes" id="UP000078162"/>
    </source>
</evidence>
<dbReference type="GO" id="GO:0043856">
    <property type="term" value="F:anti-sigma factor antagonist activity"/>
    <property type="evidence" value="ECO:0007669"/>
    <property type="project" value="InterPro"/>
</dbReference>
<dbReference type="SUPFAM" id="SSF52091">
    <property type="entry name" value="SpoIIaa-like"/>
    <property type="match status" value="1"/>
</dbReference>
<dbReference type="Proteomes" id="UP000078162">
    <property type="component" value="Chromosome"/>
</dbReference>
<dbReference type="InterPro" id="IPR003658">
    <property type="entry name" value="Anti-sigma_ant"/>
</dbReference>
<dbReference type="OrthoDB" id="280847at2"/>
<proteinExistence type="inferred from homology"/>
<dbReference type="KEGG" id="csaz:Cs308_0538"/>
<evidence type="ECO:0000256" key="1">
    <source>
        <dbReference type="ARBA" id="ARBA00009013"/>
    </source>
</evidence>
<dbReference type="Pfam" id="PF01740">
    <property type="entry name" value="STAS"/>
    <property type="match status" value="1"/>
</dbReference>
<dbReference type="PATRIC" id="fig|1806891.3.peg.530"/>
<dbReference type="InterPro" id="IPR036513">
    <property type="entry name" value="STAS_dom_sf"/>
</dbReference>
<comment type="similarity">
    <text evidence="1 2">Belongs to the anti-sigma-factor antagonist family.</text>
</comment>
<dbReference type="Gene3D" id="3.30.750.24">
    <property type="entry name" value="STAS domain"/>
    <property type="match status" value="1"/>
</dbReference>
<gene>
    <name evidence="4" type="ORF">Cs308_0538</name>
</gene>
<dbReference type="NCBIfam" id="TIGR00377">
    <property type="entry name" value="ant_ant_sig"/>
    <property type="match status" value="1"/>
</dbReference>
<accession>A0A1A9HUN9</accession>
<sequence>MDFSTKKYGDILVIYLRGSLDAVSVPNAERFLEQFMHQEHSKLVFNLKEVSYISSAGIRLFLSMFKVVQNLQGKLCLCCVQESVGEVMRIAGLDQMLLLCQTEQECFSKF</sequence>
<dbReference type="PROSITE" id="PS50801">
    <property type="entry name" value="STAS"/>
    <property type="match status" value="1"/>
</dbReference>
<reference evidence="5" key="1">
    <citation type="submission" date="2016-03" db="EMBL/GenBank/DDBJ databases">
        <title>Culture-independent genomics supports pathogen discovery for uncultivable bacteria within the genus Chlamydia.</title>
        <authorList>
            <person name="Taylor-Brown A."/>
            <person name="Bachmann N.L."/>
            <person name="Borel N."/>
            <person name="Polkinghorne A."/>
        </authorList>
    </citation>
    <scope>NUCLEOTIDE SEQUENCE [LARGE SCALE GENOMIC DNA]</scope>
    <source>
        <strain evidence="5">2742-308</strain>
    </source>
</reference>
<dbReference type="AlphaFoldDB" id="A0A1A9HUN9"/>
<organism evidence="4 5">
    <name type="scientific">Candidatus Chlamydia sanziniae</name>
    <dbReference type="NCBI Taxonomy" id="1806891"/>
    <lineage>
        <taxon>Bacteria</taxon>
        <taxon>Pseudomonadati</taxon>
        <taxon>Chlamydiota</taxon>
        <taxon>Chlamydiia</taxon>
        <taxon>Chlamydiales</taxon>
        <taxon>Chlamydiaceae</taxon>
        <taxon>Chlamydia/Chlamydophila group</taxon>
        <taxon>Chlamydia</taxon>
    </lineage>
</organism>
<dbReference type="PANTHER" id="PTHR33495">
    <property type="entry name" value="ANTI-SIGMA FACTOR ANTAGONIST TM_1081-RELATED-RELATED"/>
    <property type="match status" value="1"/>
</dbReference>
<evidence type="ECO:0000256" key="2">
    <source>
        <dbReference type="RuleBase" id="RU003749"/>
    </source>
</evidence>
<dbReference type="EMBL" id="CP014639">
    <property type="protein sequence ID" value="ANH78708.1"/>
    <property type="molecule type" value="Genomic_DNA"/>
</dbReference>
<keyword evidence="5" id="KW-1185">Reference proteome</keyword>